<dbReference type="InterPro" id="IPR009507">
    <property type="entry name" value="UPF0435"/>
</dbReference>
<comment type="similarity">
    <text evidence="1">Belongs to the UPF0435 family.</text>
</comment>
<evidence type="ECO:0000256" key="1">
    <source>
        <dbReference type="HAMAP-Rule" id="MF_00829"/>
    </source>
</evidence>
<proteinExistence type="inferred from homology"/>
<sequence length="74" mass="8627">MDLSKKTSENIEFMLEGITNKLRMVNVGAIQPSHFDEEKYEDLRDIYDMVMRKDQFSTSELQAIVTELGNLRRG</sequence>
<evidence type="ECO:0000313" key="2">
    <source>
        <dbReference type="EMBL" id="KON84183.1"/>
    </source>
</evidence>
<name>A0A0D1XZU2_ANEMI</name>
<dbReference type="PATRIC" id="fig|47500.12.peg.2537"/>
<dbReference type="OrthoDB" id="2361695at2"/>
<gene>
    <name evidence="2" type="ORF">AF333_29975</name>
    <name evidence="3" type="ORF">SAMN04487909_12929</name>
</gene>
<reference evidence="3 5" key="2">
    <citation type="submission" date="2016-10" db="EMBL/GenBank/DDBJ databases">
        <authorList>
            <person name="de Groot N.N."/>
        </authorList>
    </citation>
    <scope>NUCLEOTIDE SEQUENCE [LARGE SCALE GENOMIC DNA]</scope>
    <source>
        <strain evidence="3 5">DSM 2895</strain>
    </source>
</reference>
<dbReference type="Pfam" id="PF06569">
    <property type="entry name" value="DUF1128"/>
    <property type="match status" value="1"/>
</dbReference>
<dbReference type="EMBL" id="FNED01000029">
    <property type="protein sequence ID" value="SDJ81652.1"/>
    <property type="molecule type" value="Genomic_DNA"/>
</dbReference>
<reference evidence="2 4" key="1">
    <citation type="submission" date="2015-07" db="EMBL/GenBank/DDBJ databases">
        <title>Fjat-14205 dsm 2895.</title>
        <authorList>
            <person name="Liu B."/>
            <person name="Wang J."/>
            <person name="Zhu Y."/>
            <person name="Liu G."/>
            <person name="Chen Q."/>
            <person name="Chen Z."/>
            <person name="Lan J."/>
            <person name="Che J."/>
            <person name="Ge C."/>
            <person name="Shi H."/>
            <person name="Pan Z."/>
            <person name="Liu X."/>
        </authorList>
    </citation>
    <scope>NUCLEOTIDE SEQUENCE [LARGE SCALE GENOMIC DNA]</scope>
    <source>
        <strain evidence="2 4">DSM 2895</strain>
    </source>
</reference>
<dbReference type="AlphaFoldDB" id="A0A0D1XZU2"/>
<keyword evidence="4" id="KW-1185">Reference proteome</keyword>
<dbReference type="Proteomes" id="UP000037269">
    <property type="component" value="Unassembled WGS sequence"/>
</dbReference>
<dbReference type="Proteomes" id="UP000182836">
    <property type="component" value="Unassembled WGS sequence"/>
</dbReference>
<accession>A0A0D1XZU2</accession>
<protein>
    <recommendedName>
        <fullName evidence="1">UPF0435 protein AF333_29975</fullName>
    </recommendedName>
</protein>
<dbReference type="GeneID" id="42309359"/>
<dbReference type="RefSeq" id="WP_043063592.1">
    <property type="nucleotide sequence ID" value="NZ_BJOA01000087.1"/>
</dbReference>
<dbReference type="STRING" id="47500.AF333_29975"/>
<evidence type="ECO:0000313" key="5">
    <source>
        <dbReference type="Proteomes" id="UP000182836"/>
    </source>
</evidence>
<evidence type="ECO:0000313" key="3">
    <source>
        <dbReference type="EMBL" id="SDJ81652.1"/>
    </source>
</evidence>
<dbReference type="HAMAP" id="MF_00829">
    <property type="entry name" value="UPF0435"/>
    <property type="match status" value="1"/>
</dbReference>
<evidence type="ECO:0000313" key="4">
    <source>
        <dbReference type="Proteomes" id="UP000037269"/>
    </source>
</evidence>
<organism evidence="2 4">
    <name type="scientific">Aneurinibacillus migulanus</name>
    <name type="common">Bacillus migulanus</name>
    <dbReference type="NCBI Taxonomy" id="47500"/>
    <lineage>
        <taxon>Bacteria</taxon>
        <taxon>Bacillati</taxon>
        <taxon>Bacillota</taxon>
        <taxon>Bacilli</taxon>
        <taxon>Bacillales</taxon>
        <taxon>Paenibacillaceae</taxon>
        <taxon>Aneurinibacillus group</taxon>
        <taxon>Aneurinibacillus</taxon>
    </lineage>
</organism>
<dbReference type="EMBL" id="LGUG01000013">
    <property type="protein sequence ID" value="KON84183.1"/>
    <property type="molecule type" value="Genomic_DNA"/>
</dbReference>